<dbReference type="PANTHER" id="PTHR23023">
    <property type="entry name" value="DIMETHYLANILINE MONOOXYGENASE"/>
    <property type="match status" value="1"/>
</dbReference>
<protein>
    <recommendedName>
        <fullName evidence="7">Flavin-containing monooxygenase</fullName>
    </recommendedName>
</protein>
<evidence type="ECO:0000256" key="4">
    <source>
        <dbReference type="ARBA" id="ARBA00023002"/>
    </source>
</evidence>
<evidence type="ECO:0000256" key="2">
    <source>
        <dbReference type="ARBA" id="ARBA00022630"/>
    </source>
</evidence>
<dbReference type="GO" id="GO:0004499">
    <property type="term" value="F:N,N-dimethylaniline monooxygenase activity"/>
    <property type="evidence" value="ECO:0007669"/>
    <property type="project" value="InterPro"/>
</dbReference>
<dbReference type="PROSITE" id="PS51257">
    <property type="entry name" value="PROKAR_LIPOPROTEIN"/>
    <property type="match status" value="1"/>
</dbReference>
<proteinExistence type="inferred from homology"/>
<evidence type="ECO:0000256" key="3">
    <source>
        <dbReference type="ARBA" id="ARBA00022827"/>
    </source>
</evidence>
<name>A0AAV5R9Y8_PICKL</name>
<dbReference type="Gene3D" id="3.50.50.60">
    <property type="entry name" value="FAD/NAD(P)-binding domain"/>
    <property type="match status" value="2"/>
</dbReference>
<comment type="similarity">
    <text evidence="1">Belongs to the FMO family.</text>
</comment>
<dbReference type="EMBL" id="BTGB01000009">
    <property type="protein sequence ID" value="GMM48354.1"/>
    <property type="molecule type" value="Genomic_DNA"/>
</dbReference>
<dbReference type="SUPFAM" id="SSF51905">
    <property type="entry name" value="FAD/NAD(P)-binding domain"/>
    <property type="match status" value="1"/>
</dbReference>
<dbReference type="Proteomes" id="UP001378960">
    <property type="component" value="Unassembled WGS sequence"/>
</dbReference>
<dbReference type="InterPro" id="IPR050346">
    <property type="entry name" value="FMO-like"/>
</dbReference>
<comment type="caution">
    <text evidence="5">The sequence shown here is derived from an EMBL/GenBank/DDBJ whole genome shotgun (WGS) entry which is preliminary data.</text>
</comment>
<evidence type="ECO:0000313" key="5">
    <source>
        <dbReference type="EMBL" id="GMM48354.1"/>
    </source>
</evidence>
<keyword evidence="2" id="KW-0285">Flavoprotein</keyword>
<keyword evidence="6" id="KW-1185">Reference proteome</keyword>
<dbReference type="GO" id="GO:0050660">
    <property type="term" value="F:flavin adenine dinucleotide binding"/>
    <property type="evidence" value="ECO:0007669"/>
    <property type="project" value="InterPro"/>
</dbReference>
<sequence>MASITKSIRSIAVIGAGPAGIACVNELVHVAKNGLSTLELNEKPSLGNSAFDKIVCFEQNDNIGGVWNFFEKPDPNLPPLNYLQNNQFNNPDKIYEFPKLPKNSILSNSTYNSPYISYSNKTFEDEIRWNKNAAYKDLFTNIPEKFMKFSYTPYENISKGRFLEPLISSNDVKNYLDKIINNYNLFKYFRTSSSVEFIEKDEINNIWKLTIRQKSRFSKIEQWYTENFDAIILANGHCNVPFIPKIDNLLEFVKKFPNVLRHSKSFRNVNDFKNGNILLCGSGTSSADLTQYLSPISKSITISQRSETVYPWIKECFTKSRNLTFKPRIKKFLIDEKYIEPTVEFDDGSIKSFDHIILSTGYHYHFPFLPKSKNYIKIYNENYNSSSPINKIGNLYLYTFSTIDNSTIGLMFHAMEYSAAAIAGVFSGIKKLPSINEQIKWDNKRTKIDKPEVPHRFQGFFTDKLEEQLLNPLFELAPLNRTVPLIKDNIKATDVDQSNPALIKAYMALISGKVNSKDLIK</sequence>
<dbReference type="GO" id="GO:0050661">
    <property type="term" value="F:NADP binding"/>
    <property type="evidence" value="ECO:0007669"/>
    <property type="project" value="InterPro"/>
</dbReference>
<keyword evidence="4" id="KW-0560">Oxidoreductase</keyword>
<accession>A0AAV5R9Y8</accession>
<gene>
    <name evidence="5" type="ORF">DAPK24_049520</name>
</gene>
<dbReference type="InterPro" id="IPR020946">
    <property type="entry name" value="Flavin_mOase-like"/>
</dbReference>
<keyword evidence="3" id="KW-0274">FAD</keyword>
<dbReference type="Pfam" id="PF00743">
    <property type="entry name" value="FMO-like"/>
    <property type="match status" value="2"/>
</dbReference>
<evidence type="ECO:0000256" key="1">
    <source>
        <dbReference type="ARBA" id="ARBA00009183"/>
    </source>
</evidence>
<evidence type="ECO:0008006" key="7">
    <source>
        <dbReference type="Google" id="ProtNLM"/>
    </source>
</evidence>
<dbReference type="AlphaFoldDB" id="A0AAV5R9Y8"/>
<evidence type="ECO:0000313" key="6">
    <source>
        <dbReference type="Proteomes" id="UP001378960"/>
    </source>
</evidence>
<organism evidence="5 6">
    <name type="scientific">Pichia kluyveri</name>
    <name type="common">Yeast</name>
    <dbReference type="NCBI Taxonomy" id="36015"/>
    <lineage>
        <taxon>Eukaryota</taxon>
        <taxon>Fungi</taxon>
        <taxon>Dikarya</taxon>
        <taxon>Ascomycota</taxon>
        <taxon>Saccharomycotina</taxon>
        <taxon>Pichiomycetes</taxon>
        <taxon>Pichiales</taxon>
        <taxon>Pichiaceae</taxon>
        <taxon>Pichia</taxon>
    </lineage>
</organism>
<dbReference type="InterPro" id="IPR036188">
    <property type="entry name" value="FAD/NAD-bd_sf"/>
</dbReference>
<reference evidence="5 6" key="1">
    <citation type="journal article" date="2023" name="Elife">
        <title>Identification of key yeast species and microbe-microbe interactions impacting larval growth of Drosophila in the wild.</title>
        <authorList>
            <person name="Mure A."/>
            <person name="Sugiura Y."/>
            <person name="Maeda R."/>
            <person name="Honda K."/>
            <person name="Sakurai N."/>
            <person name="Takahashi Y."/>
            <person name="Watada M."/>
            <person name="Katoh T."/>
            <person name="Gotoh A."/>
            <person name="Gotoh Y."/>
            <person name="Taniguchi I."/>
            <person name="Nakamura K."/>
            <person name="Hayashi T."/>
            <person name="Katayama T."/>
            <person name="Uemura T."/>
            <person name="Hattori Y."/>
        </authorList>
    </citation>
    <scope>NUCLEOTIDE SEQUENCE [LARGE SCALE GENOMIC DNA]</scope>
    <source>
        <strain evidence="5 6">PK-24</strain>
    </source>
</reference>